<evidence type="ECO:0000256" key="2">
    <source>
        <dbReference type="ARBA" id="ARBA00022475"/>
    </source>
</evidence>
<evidence type="ECO:0000256" key="1">
    <source>
        <dbReference type="ARBA" id="ARBA00004651"/>
    </source>
</evidence>
<gene>
    <name evidence="7" type="ORF">EI684_08565</name>
</gene>
<dbReference type="PANTHER" id="PTHR34697:SF2">
    <property type="entry name" value="PHOSPHATIDYLGLYCEROL LYSYLTRANSFERASE"/>
    <property type="match status" value="1"/>
</dbReference>
<name>A0A426U225_9CHLR</name>
<organism evidence="7 8">
    <name type="scientific">Candidatus Viridilinea halotolerans</name>
    <dbReference type="NCBI Taxonomy" id="2491704"/>
    <lineage>
        <taxon>Bacteria</taxon>
        <taxon>Bacillati</taxon>
        <taxon>Chloroflexota</taxon>
        <taxon>Chloroflexia</taxon>
        <taxon>Chloroflexales</taxon>
        <taxon>Chloroflexineae</taxon>
        <taxon>Oscillochloridaceae</taxon>
        <taxon>Candidatus Viridilinea</taxon>
    </lineage>
</organism>
<dbReference type="InterPro" id="IPR024320">
    <property type="entry name" value="LPG_synthase_C"/>
</dbReference>
<dbReference type="Gene3D" id="3.40.630.30">
    <property type="match status" value="1"/>
</dbReference>
<reference evidence="7 8" key="1">
    <citation type="submission" date="2018-12" db="EMBL/GenBank/DDBJ databases">
        <title>Genome Sequence of Candidatus Viridilinea halotolerans isolated from saline sulfide-rich spring.</title>
        <authorList>
            <person name="Grouzdev D.S."/>
            <person name="Burganskaya E.I."/>
            <person name="Krutkina M.S."/>
            <person name="Sukhacheva M.V."/>
            <person name="Gorlenko V.M."/>
        </authorList>
    </citation>
    <scope>NUCLEOTIDE SEQUENCE [LARGE SCALE GENOMIC DNA]</scope>
    <source>
        <strain evidence="7">Chok-6</strain>
    </source>
</reference>
<dbReference type="InterPro" id="IPR016181">
    <property type="entry name" value="Acyl_CoA_acyltransferase"/>
</dbReference>
<dbReference type="PANTHER" id="PTHR34697">
    <property type="entry name" value="PHOSPHATIDYLGLYCEROL LYSYLTRANSFERASE"/>
    <property type="match status" value="1"/>
</dbReference>
<comment type="caution">
    <text evidence="7">The sequence shown here is derived from an EMBL/GenBank/DDBJ whole genome shotgun (WGS) entry which is preliminary data.</text>
</comment>
<evidence type="ECO:0000256" key="4">
    <source>
        <dbReference type="ARBA" id="ARBA00022989"/>
    </source>
</evidence>
<keyword evidence="4" id="KW-1133">Transmembrane helix</keyword>
<accession>A0A426U225</accession>
<dbReference type="Pfam" id="PF09924">
    <property type="entry name" value="LPG_synthase_C"/>
    <property type="match status" value="1"/>
</dbReference>
<keyword evidence="3" id="KW-0812">Transmembrane</keyword>
<dbReference type="Proteomes" id="UP000280307">
    <property type="component" value="Unassembled WGS sequence"/>
</dbReference>
<dbReference type="AlphaFoldDB" id="A0A426U225"/>
<dbReference type="GO" id="GO:0055091">
    <property type="term" value="P:phospholipid homeostasis"/>
    <property type="evidence" value="ECO:0007669"/>
    <property type="project" value="TreeGrafter"/>
</dbReference>
<comment type="subcellular location">
    <subcellularLocation>
        <location evidence="1">Cell membrane</location>
        <topology evidence="1">Multi-pass membrane protein</topology>
    </subcellularLocation>
</comment>
<feature type="domain" description="Phosphatidylglycerol lysyltransferase C-terminal" evidence="6">
    <location>
        <begin position="30"/>
        <end position="327"/>
    </location>
</feature>
<keyword evidence="2" id="KW-1003">Cell membrane</keyword>
<dbReference type="EMBL" id="RSAS01000330">
    <property type="protein sequence ID" value="RRR73571.1"/>
    <property type="molecule type" value="Genomic_DNA"/>
</dbReference>
<evidence type="ECO:0000259" key="6">
    <source>
        <dbReference type="Pfam" id="PF09924"/>
    </source>
</evidence>
<dbReference type="GO" id="GO:0005886">
    <property type="term" value="C:plasma membrane"/>
    <property type="evidence" value="ECO:0007669"/>
    <property type="project" value="UniProtKB-SubCell"/>
</dbReference>
<sequence length="365" mass="39895">MRLTSLCTPHQKCAWTDAPPPRDPEAARGLVLRYGWHTVAYQILNPGIAHWLPPDRSGVVGYVASAGMWLAAGAPLGPPDRLADLAAAFAATAARHGQRVAYFAAQAEFADRLAHHGPLARLPLGVQPVWNPQAWPALVAHKASLRAQLARARNKGLTVERWSASFAARQPSLQACLAQWLAQRALPPMHFLVEPHALAAPADRIVFVALRDKQPVAYLLATPIPQRQGWLFEQLVRGKHAPNGGAELLIDAAMREVALQGATYATLGLVPLAQHPLLAAELAAQPIHIRLLLDHLRSYGQAFYNFTGLQQFRTRLQPAAWEPVYLLSHERQTSLATLYAVAEAFAGVPLPLFLLQAVLRQICTF</sequence>
<evidence type="ECO:0000256" key="3">
    <source>
        <dbReference type="ARBA" id="ARBA00022692"/>
    </source>
</evidence>
<protein>
    <submittedName>
        <fullName evidence="7">DUF2156 domain-containing protein</fullName>
    </submittedName>
</protein>
<proteinExistence type="predicted"/>
<dbReference type="GO" id="GO:0016755">
    <property type="term" value="F:aminoacyltransferase activity"/>
    <property type="evidence" value="ECO:0007669"/>
    <property type="project" value="TreeGrafter"/>
</dbReference>
<keyword evidence="5" id="KW-0472">Membrane</keyword>
<dbReference type="InterPro" id="IPR051211">
    <property type="entry name" value="PG_lysyltransferase"/>
</dbReference>
<evidence type="ECO:0000313" key="8">
    <source>
        <dbReference type="Proteomes" id="UP000280307"/>
    </source>
</evidence>
<evidence type="ECO:0000313" key="7">
    <source>
        <dbReference type="EMBL" id="RRR73571.1"/>
    </source>
</evidence>
<dbReference type="SUPFAM" id="SSF55729">
    <property type="entry name" value="Acyl-CoA N-acyltransferases (Nat)"/>
    <property type="match status" value="1"/>
</dbReference>
<evidence type="ECO:0000256" key="5">
    <source>
        <dbReference type="ARBA" id="ARBA00023136"/>
    </source>
</evidence>